<reference evidence="2" key="1">
    <citation type="submission" date="2020-01" db="EMBL/GenBank/DDBJ databases">
        <title>Phosphoaccumulans saitamaens gen. nov., sp. nov., a polyphosphate accumulating bacterium isolated from surface river water.</title>
        <authorList>
            <person name="Watanabe K."/>
            <person name="Suda W."/>
        </authorList>
    </citation>
    <scope>NUCLEOTIDE SEQUENCE [LARGE SCALE GENOMIC DNA]</scope>
    <source>
        <strain evidence="2">ICHIAU1</strain>
    </source>
</reference>
<gene>
    <name evidence="1" type="ORF">ICHIAU1_23460</name>
</gene>
<evidence type="ECO:0000313" key="1">
    <source>
        <dbReference type="EMBL" id="BBU70063.1"/>
    </source>
</evidence>
<dbReference type="AlphaFoldDB" id="A0A679I5T7"/>
<name>A0A679I5T7_9RHOO</name>
<dbReference type="EMBL" id="AP022345">
    <property type="protein sequence ID" value="BBU70063.1"/>
    <property type="molecule type" value="Genomic_DNA"/>
</dbReference>
<accession>A0A679I5T7</accession>
<protein>
    <submittedName>
        <fullName evidence="1">Uncharacterized protein</fullName>
    </submittedName>
</protein>
<proteinExistence type="predicted"/>
<dbReference type="Proteomes" id="UP000463961">
    <property type="component" value="Chromosome"/>
</dbReference>
<sequence length="205" mass="23045">MEKKQRAALIAAIERHLGKHGPKDWAKVRDRFPDVPESTFWRIAKQVKEAPASPEALANARKRISARNRGDKAVPPVVSQALPAVPNPAIVAKEGDEAFRGFDYLKEVGTLYEDAKLLREFSMTTDGKIRIPAYFEKSIARRENILDAAVSLMERFHSIETSEKVISIIIEEIGAADKDTQIRIMKRLYAVQKNIGVYVPSLSEF</sequence>
<dbReference type="RefSeq" id="WP_162049304.1">
    <property type="nucleotide sequence ID" value="NZ_AP019011.1"/>
</dbReference>
<organism evidence="1 2">
    <name type="scientific">Fluviibacter phosphoraccumulans</name>
    <dbReference type="NCBI Taxonomy" id="1751046"/>
    <lineage>
        <taxon>Bacteria</taxon>
        <taxon>Pseudomonadati</taxon>
        <taxon>Pseudomonadota</taxon>
        <taxon>Betaproteobacteria</taxon>
        <taxon>Rhodocyclales</taxon>
        <taxon>Fluviibacteraceae</taxon>
        <taxon>Fluviibacter</taxon>
    </lineage>
</organism>
<keyword evidence="2" id="KW-1185">Reference proteome</keyword>
<evidence type="ECO:0000313" key="2">
    <source>
        <dbReference type="Proteomes" id="UP000463961"/>
    </source>
</evidence>